<dbReference type="Proteomes" id="UP000233535">
    <property type="component" value="Unassembled WGS sequence"/>
</dbReference>
<evidence type="ECO:0000313" key="1">
    <source>
        <dbReference type="EMBL" id="PKQ63981.1"/>
    </source>
</evidence>
<accession>A0A2N3I104</accession>
<dbReference type="EMBL" id="MVDD01000004">
    <property type="protein sequence ID" value="PKQ63981.1"/>
    <property type="molecule type" value="Genomic_DNA"/>
</dbReference>
<comment type="caution">
    <text evidence="1">The sequence shown here is derived from an EMBL/GenBank/DDBJ whole genome shotgun (WGS) entry which is preliminary data.</text>
</comment>
<dbReference type="RefSeq" id="WP_101260929.1">
    <property type="nucleotide sequence ID" value="NZ_MVDD01000004.1"/>
</dbReference>
<evidence type="ECO:0000313" key="2">
    <source>
        <dbReference type="Proteomes" id="UP000233535"/>
    </source>
</evidence>
<proteinExistence type="predicted"/>
<protein>
    <submittedName>
        <fullName evidence="1">Uncharacterized protein</fullName>
    </submittedName>
</protein>
<sequence length="212" mass="24463">MNLHQLPLIKIGLLITICTIFLISCNQKESNEELEQLKLEELKAKFHGDYKLISSDSEDAVDLNMDGTASTNLLLENPKLSESRLGIRILESVDGYHFFDEMWPMVSSQVRRDEVFDPNKVYSTYAISYDTYYNMSTCIFNEDYTSIQLLDAVKKDDVNTLISIEAIILEGNEIIKVKALRRLYTIKGWLTCQIESKYKRYDNQLKSADGNY</sequence>
<dbReference type="AlphaFoldDB" id="A0A2N3I104"/>
<dbReference type="OrthoDB" id="1437849at2"/>
<organism evidence="1 2">
    <name type="scientific">Labilibaculum filiforme</name>
    <dbReference type="NCBI Taxonomy" id="1940526"/>
    <lineage>
        <taxon>Bacteria</taxon>
        <taxon>Pseudomonadati</taxon>
        <taxon>Bacteroidota</taxon>
        <taxon>Bacteroidia</taxon>
        <taxon>Marinilabiliales</taxon>
        <taxon>Marinifilaceae</taxon>
        <taxon>Labilibaculum</taxon>
    </lineage>
</organism>
<keyword evidence="2" id="KW-1185">Reference proteome</keyword>
<name>A0A2N3I104_9BACT</name>
<reference evidence="1 2" key="1">
    <citation type="journal article" date="2017" name="Front. Microbiol.">
        <title>Labilibaculum manganireducens gen. nov., sp. nov. and Labilibaculum filiforme sp. nov., Novel Bacteroidetes Isolated from Subsurface Sediments of the Baltic Sea.</title>
        <authorList>
            <person name="Vandieken V."/>
            <person name="Marshall I.P."/>
            <person name="Niemann H."/>
            <person name="Engelen B."/>
            <person name="Cypionka H."/>
        </authorList>
    </citation>
    <scope>NUCLEOTIDE SEQUENCE [LARGE SCALE GENOMIC DNA]</scope>
    <source>
        <strain evidence="1 2">59.16B</strain>
    </source>
</reference>
<gene>
    <name evidence="1" type="ORF">BZG02_08185</name>
</gene>